<dbReference type="Proteomes" id="UP000245626">
    <property type="component" value="Unassembled WGS sequence"/>
</dbReference>
<reference evidence="1 2" key="1">
    <citation type="journal article" date="2018" name="Mol. Biol. Evol.">
        <title>Broad Genomic Sampling Reveals a Smut Pathogenic Ancestry of the Fungal Clade Ustilaginomycotina.</title>
        <authorList>
            <person name="Kijpornyongpan T."/>
            <person name="Mondo S.J."/>
            <person name="Barry K."/>
            <person name="Sandor L."/>
            <person name="Lee J."/>
            <person name="Lipzen A."/>
            <person name="Pangilinan J."/>
            <person name="LaButti K."/>
            <person name="Hainaut M."/>
            <person name="Henrissat B."/>
            <person name="Grigoriev I.V."/>
            <person name="Spatafora J.W."/>
            <person name="Aime M.C."/>
        </authorList>
    </citation>
    <scope>NUCLEOTIDE SEQUENCE [LARGE SCALE GENOMIC DNA]</scope>
    <source>
        <strain evidence="1 2">SA 807</strain>
    </source>
</reference>
<keyword evidence="2" id="KW-1185">Reference proteome</keyword>
<organism evidence="1 2">
    <name type="scientific">Violaceomyces palustris</name>
    <dbReference type="NCBI Taxonomy" id="1673888"/>
    <lineage>
        <taxon>Eukaryota</taxon>
        <taxon>Fungi</taxon>
        <taxon>Dikarya</taxon>
        <taxon>Basidiomycota</taxon>
        <taxon>Ustilaginomycotina</taxon>
        <taxon>Ustilaginomycetes</taxon>
        <taxon>Violaceomycetales</taxon>
        <taxon>Violaceomycetaceae</taxon>
        <taxon>Violaceomyces</taxon>
    </lineage>
</organism>
<sequence>MSFLPALRTAAFRPAKSLAPSIAVSTSSLLVPSLRPTPSSSSDSVLPGFAFGSSIQTRNSTKRGGGSTKNNRNSAGRRLGVKRQEGQYVQQGTILLRQRGSSWHPGPNVKMGKDHTLYASAPGYVRFFEVASSPESTTTTTTTTTSSSFTDDFQADAKVIPSLAIKPFQTKEYLPQRLTNRTHPSSTKRSRRYIGISFDPLHEREGGIKTETFSLLSSQRRFGKIDLEALRRQIDEVRLEREK</sequence>
<gene>
    <name evidence="1" type="ORF">IE53DRAFT_386963</name>
</gene>
<accession>A0ACD0NY32</accession>
<name>A0ACD0NY32_9BASI</name>
<dbReference type="EMBL" id="KZ819903">
    <property type="protein sequence ID" value="PWN50729.1"/>
    <property type="molecule type" value="Genomic_DNA"/>
</dbReference>
<protein>
    <submittedName>
        <fullName evidence="1">Uncharacterized protein</fullName>
    </submittedName>
</protein>
<evidence type="ECO:0000313" key="2">
    <source>
        <dbReference type="Proteomes" id="UP000245626"/>
    </source>
</evidence>
<evidence type="ECO:0000313" key="1">
    <source>
        <dbReference type="EMBL" id="PWN50729.1"/>
    </source>
</evidence>
<proteinExistence type="predicted"/>